<sequence length="431" mass="46409">MQALQNKHMQMGLSAAHTRSQRPGKLTPARALRFPDLPEVRLPSFFGDSTTATLNKGASGRADGNTDMTGRLMEGIVKVALQTRLRSWESIQVNAETNAMDILSGRFGGIKLSGQKWKTPLHLTSQHFEMKLGEVIVNYSALVMEQRISLGNVPAGTCTITLTAQDLGNFVVHQLLKEPASKAVDDQAFVFDRDSVRYWVDPHTKEASIYLEGEWAGDDSRYLVKMTPSSGVSMMSVEHSHPSAPNHKPHGIQRMVASRLGSSTMSSMSSDSEGDAADGEWSAAASLASTEDEASRSKEPTPEEKVAAAAAAILERSSRAASKSSAESTLEGAAALNNEGEGSSTSSSRSRSSTTAPVCNASRIERGLDSFFTHLCVNLQGVELARPRLFLLVPSNAEGAKETGHFPPGQPLLTITMDLRLLAVPPLDMRF</sequence>
<accession>A0ABQ7GC03</accession>
<evidence type="ECO:0000313" key="2">
    <source>
        <dbReference type="EMBL" id="KAF5832127.1"/>
    </source>
</evidence>
<feature type="region of interest" description="Disordered" evidence="1">
    <location>
        <begin position="1"/>
        <end position="27"/>
    </location>
</feature>
<gene>
    <name evidence="2" type="ORF">DUNSADRAFT_12138</name>
</gene>
<keyword evidence="3" id="KW-1185">Reference proteome</keyword>
<organism evidence="2 3">
    <name type="scientific">Dunaliella salina</name>
    <name type="common">Green alga</name>
    <name type="synonym">Protococcus salinus</name>
    <dbReference type="NCBI Taxonomy" id="3046"/>
    <lineage>
        <taxon>Eukaryota</taxon>
        <taxon>Viridiplantae</taxon>
        <taxon>Chlorophyta</taxon>
        <taxon>core chlorophytes</taxon>
        <taxon>Chlorophyceae</taxon>
        <taxon>CS clade</taxon>
        <taxon>Chlamydomonadales</taxon>
        <taxon>Dunaliellaceae</taxon>
        <taxon>Dunaliella</taxon>
    </lineage>
</organism>
<feature type="compositionally biased region" description="Low complexity" evidence="1">
    <location>
        <begin position="307"/>
        <end position="328"/>
    </location>
</feature>
<comment type="caution">
    <text evidence="2">The sequence shown here is derived from an EMBL/GenBank/DDBJ whole genome shotgun (WGS) entry which is preliminary data.</text>
</comment>
<feature type="compositionally biased region" description="Low complexity" evidence="1">
    <location>
        <begin position="343"/>
        <end position="355"/>
    </location>
</feature>
<reference evidence="2" key="1">
    <citation type="submission" date="2017-08" db="EMBL/GenBank/DDBJ databases">
        <authorList>
            <person name="Polle J.E."/>
            <person name="Barry K."/>
            <person name="Cushman J."/>
            <person name="Schmutz J."/>
            <person name="Tran D."/>
            <person name="Hathwaick L.T."/>
            <person name="Yim W.C."/>
            <person name="Jenkins J."/>
            <person name="Mckie-Krisberg Z.M."/>
            <person name="Prochnik S."/>
            <person name="Lindquist E."/>
            <person name="Dockter R.B."/>
            <person name="Adam C."/>
            <person name="Molina H."/>
            <person name="Bunkerborg J."/>
            <person name="Jin E."/>
            <person name="Buchheim M."/>
            <person name="Magnuson J."/>
        </authorList>
    </citation>
    <scope>NUCLEOTIDE SEQUENCE</scope>
    <source>
        <strain evidence="2">CCAP 19/18</strain>
    </source>
</reference>
<proteinExistence type="predicted"/>
<dbReference type="EMBL" id="MU069896">
    <property type="protein sequence ID" value="KAF5832127.1"/>
    <property type="molecule type" value="Genomic_DNA"/>
</dbReference>
<evidence type="ECO:0000256" key="1">
    <source>
        <dbReference type="SAM" id="MobiDB-lite"/>
    </source>
</evidence>
<dbReference type="Proteomes" id="UP000815325">
    <property type="component" value="Unassembled WGS sequence"/>
</dbReference>
<evidence type="ECO:0000313" key="3">
    <source>
        <dbReference type="Proteomes" id="UP000815325"/>
    </source>
</evidence>
<feature type="compositionally biased region" description="Low complexity" evidence="1">
    <location>
        <begin position="261"/>
        <end position="271"/>
    </location>
</feature>
<feature type="region of interest" description="Disordered" evidence="1">
    <location>
        <begin position="260"/>
        <end position="357"/>
    </location>
</feature>
<feature type="compositionally biased region" description="Basic and acidic residues" evidence="1">
    <location>
        <begin position="293"/>
        <end position="306"/>
    </location>
</feature>
<name>A0ABQ7GC03_DUNSA</name>
<protein>
    <submittedName>
        <fullName evidence="2">Uncharacterized protein</fullName>
    </submittedName>
</protein>